<feature type="compositionally biased region" description="Basic and acidic residues" evidence="1">
    <location>
        <begin position="171"/>
        <end position="185"/>
    </location>
</feature>
<dbReference type="InterPro" id="IPR052559">
    <property type="entry name" value="V-haloperoxidase"/>
</dbReference>
<proteinExistence type="predicted"/>
<accession>A0ABP5J908</accession>
<dbReference type="PANTHER" id="PTHR34599">
    <property type="entry name" value="PEROXIDASE-RELATED"/>
    <property type="match status" value="1"/>
</dbReference>
<feature type="chain" id="PRO_5046492294" evidence="2">
    <location>
        <begin position="32"/>
        <end position="495"/>
    </location>
</feature>
<dbReference type="RefSeq" id="WP_344288641.1">
    <property type="nucleotide sequence ID" value="NZ_BAAAPF010000019.1"/>
</dbReference>
<dbReference type="PANTHER" id="PTHR34599:SF2">
    <property type="entry name" value="TRAF-TYPE DOMAIN-CONTAINING PROTEIN"/>
    <property type="match status" value="1"/>
</dbReference>
<dbReference type="InterPro" id="IPR036938">
    <property type="entry name" value="PAP2/HPO_sf"/>
</dbReference>
<dbReference type="EMBL" id="BAAAPF010000019">
    <property type="protein sequence ID" value="GAA2113446.1"/>
    <property type="molecule type" value="Genomic_DNA"/>
</dbReference>
<evidence type="ECO:0000259" key="4">
    <source>
        <dbReference type="Pfam" id="PF22778"/>
    </source>
</evidence>
<dbReference type="Pfam" id="PF22778">
    <property type="entry name" value="VCPO_2nd"/>
    <property type="match status" value="1"/>
</dbReference>
<dbReference type="Proteomes" id="UP001500443">
    <property type="component" value="Unassembled WGS sequence"/>
</dbReference>
<protein>
    <submittedName>
        <fullName evidence="5">Uncharacterized protein</fullName>
    </submittedName>
</protein>
<dbReference type="InterPro" id="IPR049283">
    <property type="entry name" value="DUF6851"/>
</dbReference>
<gene>
    <name evidence="5" type="ORF">GCM10009802_12200</name>
</gene>
<feature type="domain" description="DUF6851" evidence="3">
    <location>
        <begin position="79"/>
        <end position="218"/>
    </location>
</feature>
<comment type="caution">
    <text evidence="5">The sequence shown here is derived from an EMBL/GenBank/DDBJ whole genome shotgun (WGS) entry which is preliminary data.</text>
</comment>
<dbReference type="InterPro" id="IPR055161">
    <property type="entry name" value="NapH1-like_2nd"/>
</dbReference>
<feature type="region of interest" description="Disordered" evidence="1">
    <location>
        <begin position="170"/>
        <end position="191"/>
    </location>
</feature>
<sequence length="495" mass="55250">MAKVTRLRNRRLGYAVAIATAAALTGTLTSAVPASSQEDGFDIDHDNVLMEVVYPKFQRVSRDESSGRAVSLTVDHAMLIEMPWFDAIAPYHPTAKGIFSEIPRRPESEHTTRNQNIAVTYAAFTSLNAVLPEYKSRWIEMMEAAGLDPDATAEDPTTPSGIGIIAAKSAMEARKGDGSNRDGSRGGRKYNKRPYYDYTGYKPVNTVYDLRNPSRWQPNTSSVRNVYKDQQFATPYYGRVRPFTYDSPAEFRVRPPVKSNHWHRRAYRQQANEVLRASANLTDEQKMTAELFNDKVLTFGQYAGTPVVLAGNLNTEQTVHYITMSDVAFVDVTIATWHYKRKYDSVRPETAVDYLYGDRKLTAWGGPGQGTVNDITGEEWEGYLDSVSADHPEYPSASSALCLAFAAQVRQFTGTDQIKVKAEFPRGSSLVEPGVTPANDVTLQWNSWTEFADACGESRIWAGENFRSSVEAAKQYAPEIGDRSYEFVQRKLNGG</sequence>
<dbReference type="SUPFAM" id="SSF48317">
    <property type="entry name" value="Acid phosphatase/Vanadium-dependent haloperoxidase"/>
    <property type="match status" value="1"/>
</dbReference>
<dbReference type="Gene3D" id="1.10.606.10">
    <property type="entry name" value="Vanadium-containing Chloroperoxidase, domain 2"/>
    <property type="match status" value="1"/>
</dbReference>
<evidence type="ECO:0000313" key="6">
    <source>
        <dbReference type="Proteomes" id="UP001500443"/>
    </source>
</evidence>
<dbReference type="InterPro" id="IPR016119">
    <property type="entry name" value="Br/Cl_peroxidase_C"/>
</dbReference>
<keyword evidence="6" id="KW-1185">Reference proteome</keyword>
<evidence type="ECO:0000259" key="3">
    <source>
        <dbReference type="Pfam" id="PF21167"/>
    </source>
</evidence>
<feature type="domain" description="Vanadium-dependent haloperoxidase NapH1-like second helical-bundle" evidence="4">
    <location>
        <begin position="326"/>
        <end position="494"/>
    </location>
</feature>
<evidence type="ECO:0000256" key="2">
    <source>
        <dbReference type="SAM" id="SignalP"/>
    </source>
</evidence>
<feature type="signal peptide" evidence="2">
    <location>
        <begin position="1"/>
        <end position="31"/>
    </location>
</feature>
<evidence type="ECO:0000256" key="1">
    <source>
        <dbReference type="SAM" id="MobiDB-lite"/>
    </source>
</evidence>
<organism evidence="5 6">
    <name type="scientific">Streptomyces synnematoformans</name>
    <dbReference type="NCBI Taxonomy" id="415721"/>
    <lineage>
        <taxon>Bacteria</taxon>
        <taxon>Bacillati</taxon>
        <taxon>Actinomycetota</taxon>
        <taxon>Actinomycetes</taxon>
        <taxon>Kitasatosporales</taxon>
        <taxon>Streptomycetaceae</taxon>
        <taxon>Streptomyces</taxon>
    </lineage>
</organism>
<dbReference type="CDD" id="cd03398">
    <property type="entry name" value="PAP2_haloperoxidase"/>
    <property type="match status" value="1"/>
</dbReference>
<reference evidence="6" key="1">
    <citation type="journal article" date="2019" name="Int. J. Syst. Evol. Microbiol.">
        <title>The Global Catalogue of Microorganisms (GCM) 10K type strain sequencing project: providing services to taxonomists for standard genome sequencing and annotation.</title>
        <authorList>
            <consortium name="The Broad Institute Genomics Platform"/>
            <consortium name="The Broad Institute Genome Sequencing Center for Infectious Disease"/>
            <person name="Wu L."/>
            <person name="Ma J."/>
        </authorList>
    </citation>
    <scope>NUCLEOTIDE SEQUENCE [LARGE SCALE GENOMIC DNA]</scope>
    <source>
        <strain evidence="6">JCM 15481</strain>
    </source>
</reference>
<keyword evidence="2" id="KW-0732">Signal</keyword>
<name>A0ABP5J908_9ACTN</name>
<dbReference type="Pfam" id="PF21167">
    <property type="entry name" value="DUF6851"/>
    <property type="match status" value="1"/>
</dbReference>
<evidence type="ECO:0000313" key="5">
    <source>
        <dbReference type="EMBL" id="GAA2113446.1"/>
    </source>
</evidence>